<reference evidence="3 4" key="1">
    <citation type="submission" date="2025-04" db="UniProtKB">
        <authorList>
            <consortium name="RefSeq"/>
        </authorList>
    </citation>
    <scope>IDENTIFICATION</scope>
    <source>
        <tissue evidence="3 4">Leaf</tissue>
    </source>
</reference>
<organism evidence="2 4">
    <name type="scientific">Raphanus sativus</name>
    <name type="common">Radish</name>
    <name type="synonym">Raphanus raphanistrum var. sativus</name>
    <dbReference type="NCBI Taxonomy" id="3726"/>
    <lineage>
        <taxon>Eukaryota</taxon>
        <taxon>Viridiplantae</taxon>
        <taxon>Streptophyta</taxon>
        <taxon>Embryophyta</taxon>
        <taxon>Tracheophyta</taxon>
        <taxon>Spermatophyta</taxon>
        <taxon>Magnoliopsida</taxon>
        <taxon>eudicotyledons</taxon>
        <taxon>Gunneridae</taxon>
        <taxon>Pentapetalae</taxon>
        <taxon>rosids</taxon>
        <taxon>malvids</taxon>
        <taxon>Brassicales</taxon>
        <taxon>Brassicaceae</taxon>
        <taxon>Brassiceae</taxon>
        <taxon>Raphanus</taxon>
    </lineage>
</organism>
<dbReference type="PANTHER" id="PTHR15000">
    <property type="entry name" value="ERYTHROID DIFFERENTIATION-RELATED FACTOR 1"/>
    <property type="match status" value="1"/>
</dbReference>
<dbReference type="PANTHER" id="PTHR15000:SF1">
    <property type="entry name" value="ERYTHROID DIFFERENTIATION-RELATED FACTOR 1"/>
    <property type="match status" value="1"/>
</dbReference>
<proteinExistence type="predicted"/>
<dbReference type="Proteomes" id="UP000504610">
    <property type="component" value="Unplaced"/>
</dbReference>
<accession>A0A6J0NZ75</accession>
<feature type="domain" description="EDRF1 N-terminal" evidence="1">
    <location>
        <begin position="190"/>
        <end position="281"/>
    </location>
</feature>
<name>A0A6J0NZ75_RAPSA</name>
<dbReference type="GeneID" id="108859557"/>
<dbReference type="GO" id="GO:0045893">
    <property type="term" value="P:positive regulation of DNA-templated transcription"/>
    <property type="evidence" value="ECO:0007669"/>
    <property type="project" value="TreeGrafter"/>
</dbReference>
<dbReference type="InterPro" id="IPR056582">
    <property type="entry name" value="EDRF1_N"/>
</dbReference>
<dbReference type="OrthoDB" id="1135065at2759"/>
<evidence type="ECO:0000313" key="2">
    <source>
        <dbReference type="Proteomes" id="UP000504610"/>
    </source>
</evidence>
<protein>
    <submittedName>
        <fullName evidence="3 4">Uncharacterized protein LOC108859557 isoform X1</fullName>
    </submittedName>
</protein>
<dbReference type="RefSeq" id="XP_018488967.2">
    <property type="nucleotide sequence ID" value="XM_018633465.2"/>
</dbReference>
<evidence type="ECO:0000259" key="1">
    <source>
        <dbReference type="Pfam" id="PF23788"/>
    </source>
</evidence>
<evidence type="ECO:0000313" key="3">
    <source>
        <dbReference type="RefSeq" id="XP_018488967.2"/>
    </source>
</evidence>
<dbReference type="KEGG" id="rsz:108859557"/>
<dbReference type="RefSeq" id="XP_018488968.2">
    <property type="nucleotide sequence ID" value="XM_018633466.2"/>
</dbReference>
<keyword evidence="2" id="KW-1185">Reference proteome</keyword>
<sequence>MTRKKNKSTPVTSMKILKEEPTSVPTFSCFSKVNPPRYNMLPTETDLHLPKREGTSVAYELELASEELVVNALVECESQPPNVIAHLAPLKQLFATSYSDDKFSIAVQRFGDTIVLSPTLGDINVDEANLLCNFRTLSLVQSCRCDPNSHPLIESEPPPTMQDLLNCEFEGLTLFVVNELLLAKSENGLTSLHLWDEKFTNATTWMDAWIGNVIANVPEVTVCYHEKGTVIDYLSLKTSEIPSEKGIVSADGMVLHHGLKVLRFLHLHCKEERTVYRLFRKDDELFLELPGGKIRQSPLTIRSSRVFQRFADKYLDKEDFDQAKTAYCNALATCKNFPPSRVAVLANLGLGRVETIRAEQLATKGAPAYMQVLMKASSYYEEAMSGVQAYPDDDELKQVIYKELGSHYTNYALLLSVHTAVVGTVEAAFQKAFRIYESTTLKETCRTEASQCYDYYSVFQRRICLQYLKKSKSSKASKGARVAEIYFRKSLECIAGPETDHLLFSSRLIEMASHYCDMYDMQPIPKTLKSAMSILLDCAKIPEEHEDAWKSNVVSLWTVLQRVLEELSTKHESGTKKLYEKVMQVSPSVSELKEIEDMWKTLSNA</sequence>
<dbReference type="AlphaFoldDB" id="A0A6J0NZ75"/>
<dbReference type="Pfam" id="PF23788">
    <property type="entry name" value="EDRF1_N"/>
    <property type="match status" value="1"/>
</dbReference>
<evidence type="ECO:0000313" key="4">
    <source>
        <dbReference type="RefSeq" id="XP_018488968.2"/>
    </source>
</evidence>
<gene>
    <name evidence="3 4" type="primary">LOC108859557</name>
</gene>